<keyword evidence="11 12" id="KW-0472">Membrane</keyword>
<keyword evidence="5" id="KW-0762">Sugar transport</keyword>
<name>A0A3S0P5B3_9VIBR</name>
<feature type="transmembrane region" description="Helical" evidence="12">
    <location>
        <begin position="134"/>
        <end position="163"/>
    </location>
</feature>
<dbReference type="InterPro" id="IPR050893">
    <property type="entry name" value="Sugar_PTS"/>
</dbReference>
<keyword evidence="7" id="KW-0598">Phosphotransferase system</keyword>
<dbReference type="InterPro" id="IPR016152">
    <property type="entry name" value="PTrfase/Anion_transptr"/>
</dbReference>
<proteinExistence type="predicted"/>
<protein>
    <submittedName>
        <fullName evidence="15">Uncharacterized protein</fullName>
    </submittedName>
</protein>
<evidence type="ECO:0000256" key="1">
    <source>
        <dbReference type="ARBA" id="ARBA00004651"/>
    </source>
</evidence>
<keyword evidence="3" id="KW-1003">Cell membrane</keyword>
<reference evidence="15 16" key="1">
    <citation type="submission" date="2018-12" db="EMBL/GenBank/DDBJ databases">
        <title>Vibrio sp. isolated from China Sea.</title>
        <authorList>
            <person name="Li Y."/>
        </authorList>
    </citation>
    <scope>NUCLEOTIDE SEQUENCE [LARGE SCALE GENOMIC DNA]</scope>
    <source>
        <strain evidence="15 16">BEI207</strain>
    </source>
</reference>
<keyword evidence="10 12" id="KW-1133">Transmembrane helix</keyword>
<dbReference type="PANTHER" id="PTHR30181:SF2">
    <property type="entry name" value="PTS SYSTEM MANNITOL-SPECIFIC EIICBA COMPONENT"/>
    <property type="match status" value="1"/>
</dbReference>
<dbReference type="AlphaFoldDB" id="A0A3S0P5B3"/>
<dbReference type="CDD" id="cd00211">
    <property type="entry name" value="PTS_IIA_fru"/>
    <property type="match status" value="1"/>
</dbReference>
<evidence type="ECO:0000256" key="5">
    <source>
        <dbReference type="ARBA" id="ARBA00022597"/>
    </source>
</evidence>
<dbReference type="PROSITE" id="PS00372">
    <property type="entry name" value="PTS_EIIA_TYPE_2_HIS"/>
    <property type="match status" value="1"/>
</dbReference>
<evidence type="ECO:0000313" key="16">
    <source>
        <dbReference type="Proteomes" id="UP000268973"/>
    </source>
</evidence>
<feature type="domain" description="PTS EIIA type-2" evidence="13">
    <location>
        <begin position="367"/>
        <end position="509"/>
    </location>
</feature>
<dbReference type="GO" id="GO:0005886">
    <property type="term" value="C:plasma membrane"/>
    <property type="evidence" value="ECO:0007669"/>
    <property type="project" value="UniProtKB-SubCell"/>
</dbReference>
<organism evidence="15 16">
    <name type="scientific">Vibrio aquaticus</name>
    <dbReference type="NCBI Taxonomy" id="2496559"/>
    <lineage>
        <taxon>Bacteria</taxon>
        <taxon>Pseudomonadati</taxon>
        <taxon>Pseudomonadota</taxon>
        <taxon>Gammaproteobacteria</taxon>
        <taxon>Vibrionales</taxon>
        <taxon>Vibrionaceae</taxon>
        <taxon>Vibrio</taxon>
    </lineage>
</organism>
<feature type="transmembrane region" description="Helical" evidence="12">
    <location>
        <begin position="313"/>
        <end position="335"/>
    </location>
</feature>
<evidence type="ECO:0000256" key="12">
    <source>
        <dbReference type="SAM" id="Phobius"/>
    </source>
</evidence>
<feature type="transmembrane region" description="Helical" evidence="12">
    <location>
        <begin position="21"/>
        <end position="43"/>
    </location>
</feature>
<comment type="caution">
    <text evidence="15">The sequence shown here is derived from an EMBL/GenBank/DDBJ whole genome shotgun (WGS) entry which is preliminary data.</text>
</comment>
<dbReference type="NCBIfam" id="TIGR00851">
    <property type="entry name" value="mtlA"/>
    <property type="match status" value="1"/>
</dbReference>
<dbReference type="PROSITE" id="PS51104">
    <property type="entry name" value="PTS_EIIC_TYPE_2"/>
    <property type="match status" value="1"/>
</dbReference>
<feature type="transmembrane region" description="Helical" evidence="12">
    <location>
        <begin position="49"/>
        <end position="67"/>
    </location>
</feature>
<dbReference type="GO" id="GO:0016301">
    <property type="term" value="F:kinase activity"/>
    <property type="evidence" value="ECO:0007669"/>
    <property type="project" value="UniProtKB-KW"/>
</dbReference>
<evidence type="ECO:0000256" key="7">
    <source>
        <dbReference type="ARBA" id="ARBA00022683"/>
    </source>
</evidence>
<evidence type="ECO:0000256" key="9">
    <source>
        <dbReference type="ARBA" id="ARBA00022777"/>
    </source>
</evidence>
<dbReference type="EMBL" id="RXZH01000006">
    <property type="protein sequence ID" value="RTZ14925.1"/>
    <property type="molecule type" value="Genomic_DNA"/>
</dbReference>
<keyword evidence="6" id="KW-0808">Transferase</keyword>
<dbReference type="RefSeq" id="WP_126574903.1">
    <property type="nucleotide sequence ID" value="NZ_RXZH01000006.1"/>
</dbReference>
<dbReference type="InterPro" id="IPR002178">
    <property type="entry name" value="PTS_EIIA_type-2_dom"/>
</dbReference>
<evidence type="ECO:0000256" key="3">
    <source>
        <dbReference type="ARBA" id="ARBA00022475"/>
    </source>
</evidence>
<feature type="transmembrane region" description="Helical" evidence="12">
    <location>
        <begin position="270"/>
        <end position="293"/>
    </location>
</feature>
<dbReference type="Proteomes" id="UP000268973">
    <property type="component" value="Unassembled WGS sequence"/>
</dbReference>
<dbReference type="GO" id="GO:0009401">
    <property type="term" value="P:phosphoenolpyruvate-dependent sugar phosphotransferase system"/>
    <property type="evidence" value="ECO:0007669"/>
    <property type="project" value="UniProtKB-KW"/>
</dbReference>
<keyword evidence="2" id="KW-0813">Transport</keyword>
<evidence type="ECO:0000256" key="6">
    <source>
        <dbReference type="ARBA" id="ARBA00022679"/>
    </source>
</evidence>
<sequence>MLSPQSKVKVQGAGRFLSNMVMPNIGAFIAWGLISALFIPTGWMPNEQLASLSAPMITYLIPILIGYSGGRLVAGERGAVVGAVTTMGLVAGSEIPMLMGAMIAGPMSGLIIKKFDALIAGRIKSGFEMLVNNFSAGIVGMLGAILCLYFVGPAVSMASAAIASGIEILIESDTLILLSVLVEPAKILFLNNAINHGIFSPLGIQQVQEVGQSVFFLIESNPGPGLGVLLAYILTSRGRVQQTSAGATIIHLFGGIQEVYFPYVLMNPRLIIALIAGGMSGIYILGLFEAGLFSPASPGSIIAILLMTPKSSLVGVVLSVSVSTLVSFSIATLLLRQKQSNQSIEDSATSTASRAAGLKQTTQLEQVQITPQHVCLDVSASNSKEVIAQLGNKLVELGHVEPEYIEEMHKREALLSTYLGNAIALPHGMIGGKQYVKKEGIVFGQIPSGIKWGSEPDDVAKVVIAIAAKGERHIQILSSISSTLDSKETLERLYMTTNVEEVVTLLNGRVS</sequence>
<dbReference type="Pfam" id="PF02378">
    <property type="entry name" value="PTS_EIIC"/>
    <property type="match status" value="1"/>
</dbReference>
<dbReference type="InterPro" id="IPR003352">
    <property type="entry name" value="PTS_EIIC"/>
</dbReference>
<evidence type="ECO:0000256" key="4">
    <source>
        <dbReference type="ARBA" id="ARBA00022553"/>
    </source>
</evidence>
<accession>A0A3S0P5B3</accession>
<comment type="subcellular location">
    <subcellularLocation>
        <location evidence="1">Cell membrane</location>
        <topology evidence="1">Multi-pass membrane protein</topology>
    </subcellularLocation>
</comment>
<dbReference type="InterPro" id="IPR013014">
    <property type="entry name" value="PTS_EIIC_2"/>
</dbReference>
<feature type="transmembrane region" description="Helical" evidence="12">
    <location>
        <begin position="79"/>
        <end position="104"/>
    </location>
</feature>
<evidence type="ECO:0000256" key="10">
    <source>
        <dbReference type="ARBA" id="ARBA00022989"/>
    </source>
</evidence>
<keyword evidence="16" id="KW-1185">Reference proteome</keyword>
<evidence type="ECO:0000256" key="8">
    <source>
        <dbReference type="ARBA" id="ARBA00022692"/>
    </source>
</evidence>
<dbReference type="GO" id="GO:0090563">
    <property type="term" value="F:protein-phosphocysteine-sugar phosphotransferase activity"/>
    <property type="evidence" value="ECO:0007669"/>
    <property type="project" value="TreeGrafter"/>
</dbReference>
<dbReference type="PROSITE" id="PS51094">
    <property type="entry name" value="PTS_EIIA_TYPE_2"/>
    <property type="match status" value="1"/>
</dbReference>
<dbReference type="OrthoDB" id="9814222at2"/>
<evidence type="ECO:0000256" key="11">
    <source>
        <dbReference type="ARBA" id="ARBA00023136"/>
    </source>
</evidence>
<evidence type="ECO:0000259" key="13">
    <source>
        <dbReference type="PROSITE" id="PS51094"/>
    </source>
</evidence>
<keyword evidence="8 12" id="KW-0812">Transmembrane</keyword>
<evidence type="ECO:0000313" key="15">
    <source>
        <dbReference type="EMBL" id="RTZ14925.1"/>
    </source>
</evidence>
<feature type="domain" description="PTS EIIC type-2" evidence="14">
    <location>
        <begin position="13"/>
        <end position="332"/>
    </location>
</feature>
<keyword evidence="4" id="KW-0597">Phosphoprotein</keyword>
<dbReference type="SUPFAM" id="SSF55804">
    <property type="entry name" value="Phoshotransferase/anion transport protein"/>
    <property type="match status" value="1"/>
</dbReference>
<evidence type="ECO:0000259" key="14">
    <source>
        <dbReference type="PROSITE" id="PS51104"/>
    </source>
</evidence>
<dbReference type="PANTHER" id="PTHR30181">
    <property type="entry name" value="MANNITOL PERMEASE IIC COMPONENT"/>
    <property type="match status" value="1"/>
</dbReference>
<dbReference type="InterPro" id="IPR004718">
    <property type="entry name" value="PTS_IIC_mtl"/>
</dbReference>
<dbReference type="GO" id="GO:0008982">
    <property type="term" value="F:protein-N(PI)-phosphohistidine-sugar phosphotransferase activity"/>
    <property type="evidence" value="ECO:0007669"/>
    <property type="project" value="InterPro"/>
</dbReference>
<dbReference type="Pfam" id="PF00359">
    <property type="entry name" value="PTS_EIIA_2"/>
    <property type="match status" value="1"/>
</dbReference>
<dbReference type="Gene3D" id="3.40.930.10">
    <property type="entry name" value="Mannitol-specific EII, Chain A"/>
    <property type="match status" value="1"/>
</dbReference>
<evidence type="ECO:0000256" key="2">
    <source>
        <dbReference type="ARBA" id="ARBA00022448"/>
    </source>
</evidence>
<keyword evidence="9" id="KW-0418">Kinase</keyword>
<gene>
    <name evidence="15" type="ORF">EJ063_13855</name>
</gene>